<dbReference type="NCBIfam" id="TIGR01549">
    <property type="entry name" value="HAD-SF-IA-v1"/>
    <property type="match status" value="1"/>
</dbReference>
<dbReference type="SUPFAM" id="SSF56784">
    <property type="entry name" value="HAD-like"/>
    <property type="match status" value="1"/>
</dbReference>
<accession>K2BX58</accession>
<dbReference type="InterPro" id="IPR036412">
    <property type="entry name" value="HAD-like_sf"/>
</dbReference>
<dbReference type="AlphaFoldDB" id="K2BX58"/>
<dbReference type="InterPro" id="IPR023214">
    <property type="entry name" value="HAD_sf"/>
</dbReference>
<dbReference type="NCBIfam" id="TIGR01509">
    <property type="entry name" value="HAD-SF-IA-v3"/>
    <property type="match status" value="1"/>
</dbReference>
<dbReference type="InterPro" id="IPR041492">
    <property type="entry name" value="HAD_2"/>
</dbReference>
<proteinExistence type="predicted"/>
<name>K2BX58_9BACT</name>
<gene>
    <name evidence="1" type="ORF">ACD_49C00009G0004</name>
</gene>
<evidence type="ECO:0008006" key="2">
    <source>
        <dbReference type="Google" id="ProtNLM"/>
    </source>
</evidence>
<dbReference type="InterPro" id="IPR006439">
    <property type="entry name" value="HAD-SF_hydro_IA"/>
</dbReference>
<organism evidence="1">
    <name type="scientific">uncultured bacterium</name>
    <name type="common">gcode 4</name>
    <dbReference type="NCBI Taxonomy" id="1234023"/>
    <lineage>
        <taxon>Bacteria</taxon>
        <taxon>environmental samples</taxon>
    </lineage>
</organism>
<dbReference type="PANTHER" id="PTHR43611">
    <property type="entry name" value="ALPHA-D-GLUCOSE 1-PHOSPHATE PHOSPHATASE"/>
    <property type="match status" value="1"/>
</dbReference>
<reference evidence="1" key="1">
    <citation type="journal article" date="2012" name="Science">
        <title>Fermentation, hydrogen, and sulfur metabolism in multiple uncultivated bacterial phyla.</title>
        <authorList>
            <person name="Wrighton K.C."/>
            <person name="Thomas B.C."/>
            <person name="Sharon I."/>
            <person name="Miller C.S."/>
            <person name="Castelle C.J."/>
            <person name="VerBerkmoes N.C."/>
            <person name="Wilkins M.J."/>
            <person name="Hettich R.L."/>
            <person name="Lipton M.S."/>
            <person name="Williams K.H."/>
            <person name="Long P.E."/>
            <person name="Banfield J.F."/>
        </authorList>
    </citation>
    <scope>NUCLEOTIDE SEQUENCE [LARGE SCALE GENOMIC DNA]</scope>
</reference>
<dbReference type="EMBL" id="AMFJ01021595">
    <property type="protein sequence ID" value="EKD66779.1"/>
    <property type="molecule type" value="Genomic_DNA"/>
</dbReference>
<sequence length="198" mass="23940">MNKKISTVIFDYWWVISEKWELLSFLKHIEEKYQKELNDDIRLGWKPFWDSACIWSISSWDFWNYWSKYLEVDSKILLEEAIELDGFREDVYEFAKNLKKDFRLGIITNMIQNWFETVVTTYKLCEVFDIMVTSYETGSVKPKIEIFEYAMKKIGVEPEECVFIDDRETNIIAAKAFWMKVIQFKDLESLKKDFYNIV</sequence>
<protein>
    <recommendedName>
        <fullName evidence="2">HAD-superfamily hydrolase, subfamily IA, variant 3</fullName>
    </recommendedName>
</protein>
<dbReference type="Pfam" id="PF13419">
    <property type="entry name" value="HAD_2"/>
    <property type="match status" value="1"/>
</dbReference>
<comment type="caution">
    <text evidence="1">The sequence shown here is derived from an EMBL/GenBank/DDBJ whole genome shotgun (WGS) entry which is preliminary data.</text>
</comment>
<dbReference type="PANTHER" id="PTHR43611:SF3">
    <property type="entry name" value="FLAVIN MONONUCLEOTIDE HYDROLASE 1, CHLOROPLATIC"/>
    <property type="match status" value="1"/>
</dbReference>
<dbReference type="Gene3D" id="3.40.50.1000">
    <property type="entry name" value="HAD superfamily/HAD-like"/>
    <property type="match status" value="1"/>
</dbReference>
<evidence type="ECO:0000313" key="1">
    <source>
        <dbReference type="EMBL" id="EKD66779.1"/>
    </source>
</evidence>